<evidence type="ECO:0000313" key="3">
    <source>
        <dbReference type="Proteomes" id="UP000008549"/>
    </source>
</evidence>
<evidence type="ECO:0000313" key="4">
    <source>
        <dbReference type="WormBase" id="CBG28019"/>
    </source>
</evidence>
<dbReference type="GeneID" id="68919468"/>
<reference evidence="2 3" key="1">
    <citation type="journal article" date="2003" name="PLoS Biol.">
        <title>The genome sequence of Caenorhabditis briggsae: a platform for comparative genomics.</title>
        <authorList>
            <person name="Stein L.D."/>
            <person name="Bao Z."/>
            <person name="Blasiar D."/>
            <person name="Blumenthal T."/>
            <person name="Brent M.R."/>
            <person name="Chen N."/>
            <person name="Chinwalla A."/>
            <person name="Clarke L."/>
            <person name="Clee C."/>
            <person name="Coghlan A."/>
            <person name="Coulson A."/>
            <person name="D'Eustachio P."/>
            <person name="Fitch D.H."/>
            <person name="Fulton L.A."/>
            <person name="Fulton R.E."/>
            <person name="Griffiths-Jones S."/>
            <person name="Harris T.W."/>
            <person name="Hillier L.W."/>
            <person name="Kamath R."/>
            <person name="Kuwabara P.E."/>
            <person name="Mardis E.R."/>
            <person name="Marra M.A."/>
            <person name="Miner T.L."/>
            <person name="Minx P."/>
            <person name="Mullikin J.C."/>
            <person name="Plumb R.W."/>
            <person name="Rogers J."/>
            <person name="Schein J.E."/>
            <person name="Sohrmann M."/>
            <person name="Spieth J."/>
            <person name="Stajich J.E."/>
            <person name="Wei C."/>
            <person name="Willey D."/>
            <person name="Wilson R.K."/>
            <person name="Durbin R."/>
            <person name="Waterston R.H."/>
        </authorList>
    </citation>
    <scope>NUCLEOTIDE SEQUENCE [LARGE SCALE GENOMIC DNA]</scope>
    <source>
        <strain evidence="2 3">AF16</strain>
    </source>
</reference>
<evidence type="ECO:0000256" key="1">
    <source>
        <dbReference type="SAM" id="MobiDB-lite"/>
    </source>
</evidence>
<dbReference type="PANTHER" id="PTHR39365">
    <property type="entry name" value="MX REGION OF TRA-2 RELATED-RELATED"/>
    <property type="match status" value="1"/>
</dbReference>
<protein>
    <submittedName>
        <fullName evidence="2">Protein CBG28019</fullName>
    </submittedName>
</protein>
<dbReference type="Proteomes" id="UP000008549">
    <property type="component" value="Unassembled WGS sequence"/>
</dbReference>
<dbReference type="GO" id="GO:0042001">
    <property type="term" value="P:hermaphrodite somatic sex determination"/>
    <property type="evidence" value="ECO:0007669"/>
    <property type="project" value="InterPro"/>
</dbReference>
<reference evidence="2 3" key="2">
    <citation type="journal article" date="2011" name="PLoS Genet.">
        <title>Caenorhabditis briggsae recombinant inbred line genotypes reveal inter-strain incompatibility and the evolution of recombination.</title>
        <authorList>
            <person name="Ross J.A."/>
            <person name="Koboldt D.C."/>
            <person name="Staisch J.E."/>
            <person name="Chamberlin H.M."/>
            <person name="Gupta B.P."/>
            <person name="Miller R.D."/>
            <person name="Baird S.E."/>
            <person name="Haag E.S."/>
        </authorList>
    </citation>
    <scope>NUCLEOTIDE SEQUENCE [LARGE SCALE GENOMIC DNA]</scope>
    <source>
        <strain evidence="2 3">AF16</strain>
    </source>
</reference>
<dbReference type="EMBL" id="HE601042">
    <property type="protein sequence ID" value="CAR98845.1"/>
    <property type="molecule type" value="Genomic_DNA"/>
</dbReference>
<dbReference type="InParanoid" id="B6IG15"/>
<dbReference type="CTD" id="68919468"/>
<dbReference type="GO" id="GO:0040021">
    <property type="term" value="P:hermaphrodite germ-line sex determination"/>
    <property type="evidence" value="ECO:0007669"/>
    <property type="project" value="InterPro"/>
</dbReference>
<dbReference type="RefSeq" id="XP_045098414.1">
    <property type="nucleotide sequence ID" value="XM_045240404.1"/>
</dbReference>
<dbReference type="PANTHER" id="PTHR39365:SF3">
    <property type="entry name" value="MX REGION OF TRA-2 RELATED"/>
    <property type="match status" value="1"/>
</dbReference>
<dbReference type="InterPro" id="IPR032848">
    <property type="entry name" value="Ce-Tra-2"/>
</dbReference>
<feature type="region of interest" description="Disordered" evidence="1">
    <location>
        <begin position="146"/>
        <end position="173"/>
    </location>
</feature>
<feature type="region of interest" description="Disordered" evidence="1">
    <location>
        <begin position="476"/>
        <end position="496"/>
    </location>
</feature>
<feature type="compositionally biased region" description="Low complexity" evidence="1">
    <location>
        <begin position="478"/>
        <end position="487"/>
    </location>
</feature>
<name>B6IG15_CAEBR</name>
<dbReference type="HOGENOM" id="CLU_550105_0_0_1"/>
<gene>
    <name evidence="2 4" type="ORF">CBG28019</name>
    <name evidence="2" type="ORF">CBG_28019</name>
</gene>
<proteinExistence type="predicted"/>
<accession>B6IG15</accession>
<dbReference type="AlphaFoldDB" id="B6IG15"/>
<dbReference type="KEGG" id="cbr:CBG_28019"/>
<organism evidence="2 3">
    <name type="scientific">Caenorhabditis briggsae</name>
    <dbReference type="NCBI Taxonomy" id="6238"/>
    <lineage>
        <taxon>Eukaryota</taxon>
        <taxon>Metazoa</taxon>
        <taxon>Ecdysozoa</taxon>
        <taxon>Nematoda</taxon>
        <taxon>Chromadorea</taxon>
        <taxon>Rhabditida</taxon>
        <taxon>Rhabditina</taxon>
        <taxon>Rhabditomorpha</taxon>
        <taxon>Rhabditoidea</taxon>
        <taxon>Rhabditidae</taxon>
        <taxon>Peloderinae</taxon>
        <taxon>Caenorhabditis</taxon>
    </lineage>
</organism>
<evidence type="ECO:0000313" key="2">
    <source>
        <dbReference type="EMBL" id="CAR98845.1"/>
    </source>
</evidence>
<dbReference type="WormBase" id="CBG28019">
    <property type="protein sequence ID" value="CBP28483"/>
    <property type="gene ID" value="WBGene00089433"/>
</dbReference>
<keyword evidence="3" id="KW-1185">Reference proteome</keyword>
<sequence>MEALAPNLPQIENDGTLFKKPLPPAHFKRYKASRQLRKKIRKREPKTIHLPLNINALLFFAKRAKTEQLKLFPMKLGMICVIGNHSVSIPKVIIDEYKSYLDKVKLVKIQNAINNLIARSSGRVTVEHEEKENEDDNMEEGEIFQNEEGEEEFEEGEDEIQEEEDVDSDGEIDEELEAVVRELERKRIEKLKIECAAPAAKEEQFSEAANNPTEAPTTQGYWTPQLVSANAATTPLINVPNDGWDMSSASVFRSITINEKKFFSFVNLRVKLQLFYKNSKRRENPAPLQRILDVKDYMTEEMKKSDGRSLIDLAESILKEMGQMKVGETIDANIFNTHFFLVQIKVPNGATYVRDLNRCHDRIPVLDPPIMYEMVENEKVSPHTGPHPRADKYPPGFSYAMIEYCEDPYWMHPLIVQSSGIKAPTRPSDHEEQMRELFTVPPFDSDPEQVPGVSVIPIPQEALDLQYARRDAFRREQAAAAAENDNAGLDGEEHDD</sequence>
<dbReference type="STRING" id="6238.B6IG15"/>
<dbReference type="OMA" id="FWTERTI"/>
<dbReference type="FunCoup" id="B6IG15">
    <property type="interactions" value="161"/>
</dbReference>
<dbReference type="GO" id="GO:0004888">
    <property type="term" value="F:transmembrane signaling receptor activity"/>
    <property type="evidence" value="ECO:0007669"/>
    <property type="project" value="InterPro"/>
</dbReference>